<dbReference type="GO" id="GO:0046872">
    <property type="term" value="F:metal ion binding"/>
    <property type="evidence" value="ECO:0007669"/>
    <property type="project" value="UniProtKB-KW"/>
</dbReference>
<keyword evidence="2 4" id="KW-0547">Nucleotide-binding</keyword>
<accession>A0A4Y7RXP3</accession>
<dbReference type="PANTHER" id="PTHR23407:SF1">
    <property type="entry name" value="5-FORMYLTETRAHYDROFOLATE CYCLO-LIGASE"/>
    <property type="match status" value="1"/>
</dbReference>
<dbReference type="GO" id="GO:0009396">
    <property type="term" value="P:folic acid-containing compound biosynthetic process"/>
    <property type="evidence" value="ECO:0007669"/>
    <property type="project" value="TreeGrafter"/>
</dbReference>
<dbReference type="Gene3D" id="3.40.50.10420">
    <property type="entry name" value="NagB/RpiA/CoA transferase-like"/>
    <property type="match status" value="1"/>
</dbReference>
<comment type="similarity">
    <text evidence="1 5">Belongs to the 5-formyltetrahydrofolate cyclo-ligase family.</text>
</comment>
<dbReference type="GO" id="GO:0035999">
    <property type="term" value="P:tetrahydrofolate interconversion"/>
    <property type="evidence" value="ECO:0007669"/>
    <property type="project" value="TreeGrafter"/>
</dbReference>
<dbReference type="Pfam" id="PF01812">
    <property type="entry name" value="5-FTHF_cyc-lig"/>
    <property type="match status" value="1"/>
</dbReference>
<dbReference type="GO" id="GO:0005524">
    <property type="term" value="F:ATP binding"/>
    <property type="evidence" value="ECO:0007669"/>
    <property type="project" value="UniProtKB-KW"/>
</dbReference>
<dbReference type="PANTHER" id="PTHR23407">
    <property type="entry name" value="ATPASE INHIBITOR/5-FORMYLTETRAHYDROFOLATE CYCLO-LIGASE"/>
    <property type="match status" value="1"/>
</dbReference>
<evidence type="ECO:0000256" key="1">
    <source>
        <dbReference type="ARBA" id="ARBA00010638"/>
    </source>
</evidence>
<dbReference type="EC" id="6.3.3.2" evidence="5"/>
<keyword evidence="5" id="KW-0479">Metal-binding</keyword>
<comment type="caution">
    <text evidence="6">The sequence shown here is derived from an EMBL/GenBank/DDBJ whole genome shotgun (WGS) entry which is preliminary data.</text>
</comment>
<feature type="binding site" evidence="4">
    <location>
        <position position="54"/>
    </location>
    <ligand>
        <name>substrate</name>
    </ligand>
</feature>
<dbReference type="NCBIfam" id="TIGR02727">
    <property type="entry name" value="MTHFS_bact"/>
    <property type="match status" value="1"/>
</dbReference>
<comment type="cofactor">
    <cofactor evidence="5">
        <name>Mg(2+)</name>
        <dbReference type="ChEBI" id="CHEBI:18420"/>
    </cofactor>
</comment>
<keyword evidence="6" id="KW-0436">Ligase</keyword>
<proteinExistence type="inferred from homology"/>
<evidence type="ECO:0000256" key="4">
    <source>
        <dbReference type="PIRSR" id="PIRSR006806-1"/>
    </source>
</evidence>
<reference evidence="6 7" key="1">
    <citation type="journal article" date="2018" name="Environ. Microbiol.">
        <title>Novel energy conservation strategies and behaviour of Pelotomaculum schinkii driving syntrophic propionate catabolism.</title>
        <authorList>
            <person name="Hidalgo-Ahumada C.A.P."/>
            <person name="Nobu M.K."/>
            <person name="Narihiro T."/>
            <person name="Tamaki H."/>
            <person name="Liu W.T."/>
            <person name="Kamagata Y."/>
            <person name="Stams A.J.M."/>
            <person name="Imachi H."/>
            <person name="Sousa D.Z."/>
        </authorList>
    </citation>
    <scope>NUCLEOTIDE SEQUENCE [LARGE SCALE GENOMIC DNA]</scope>
    <source>
        <strain evidence="6 7">MGP</strain>
    </source>
</reference>
<sequence length="190" mass="21072">MPKSRLRKQILQMRNGLTPAQVAEKSRRIAARLLDLEEYRRSRSMMIYLDFRNEARTDEIVVKSLAAGKKVAVPVTDTAANQLIPSLLLNYPGDLQPGAWGIPEPGPQALRPLNPETLDLVIVPGVAFDTAGNRLGFGRGFYDRFLPLTGPGTVFAALAYEFQVLSDVYPGPHDIPVHAILTEDRLIRIK</sequence>
<evidence type="ECO:0000313" key="7">
    <source>
        <dbReference type="Proteomes" id="UP000297597"/>
    </source>
</evidence>
<dbReference type="AlphaFoldDB" id="A0A4Y7RXP3"/>
<dbReference type="GO" id="GO:0030272">
    <property type="term" value="F:5-formyltetrahydrofolate cyclo-ligase activity"/>
    <property type="evidence" value="ECO:0007669"/>
    <property type="project" value="UniProtKB-EC"/>
</dbReference>
<comment type="catalytic activity">
    <reaction evidence="5">
        <text>(6S)-5-formyl-5,6,7,8-tetrahydrofolate + ATP = (6R)-5,10-methenyltetrahydrofolate + ADP + phosphate</text>
        <dbReference type="Rhea" id="RHEA:10488"/>
        <dbReference type="ChEBI" id="CHEBI:30616"/>
        <dbReference type="ChEBI" id="CHEBI:43474"/>
        <dbReference type="ChEBI" id="CHEBI:57455"/>
        <dbReference type="ChEBI" id="CHEBI:57457"/>
        <dbReference type="ChEBI" id="CHEBI:456216"/>
        <dbReference type="EC" id="6.3.3.2"/>
    </reaction>
</comment>
<dbReference type="SUPFAM" id="SSF100950">
    <property type="entry name" value="NagB/RpiA/CoA transferase-like"/>
    <property type="match status" value="1"/>
</dbReference>
<dbReference type="InterPro" id="IPR002698">
    <property type="entry name" value="FTHF_cligase"/>
</dbReference>
<dbReference type="PIRSF" id="PIRSF006806">
    <property type="entry name" value="FTHF_cligase"/>
    <property type="match status" value="1"/>
</dbReference>
<dbReference type="InterPro" id="IPR037171">
    <property type="entry name" value="NagB/RpiA_transferase-like"/>
</dbReference>
<dbReference type="OrthoDB" id="9801938at2"/>
<feature type="binding site" evidence="4">
    <location>
        <begin position="3"/>
        <end position="7"/>
    </location>
    <ligand>
        <name>ATP</name>
        <dbReference type="ChEBI" id="CHEBI:30616"/>
    </ligand>
</feature>
<organism evidence="6 7">
    <name type="scientific">Pelotomaculum propionicicum</name>
    <dbReference type="NCBI Taxonomy" id="258475"/>
    <lineage>
        <taxon>Bacteria</taxon>
        <taxon>Bacillati</taxon>
        <taxon>Bacillota</taxon>
        <taxon>Clostridia</taxon>
        <taxon>Eubacteriales</taxon>
        <taxon>Desulfotomaculaceae</taxon>
        <taxon>Pelotomaculum</taxon>
    </lineage>
</organism>
<evidence type="ECO:0000256" key="3">
    <source>
        <dbReference type="ARBA" id="ARBA00022840"/>
    </source>
</evidence>
<evidence type="ECO:0000256" key="2">
    <source>
        <dbReference type="ARBA" id="ARBA00022741"/>
    </source>
</evidence>
<keyword evidence="5" id="KW-0460">Magnesium</keyword>
<dbReference type="RefSeq" id="WP_134212223.1">
    <property type="nucleotide sequence ID" value="NZ_QFFZ01000002.1"/>
</dbReference>
<dbReference type="InterPro" id="IPR024185">
    <property type="entry name" value="FTHF_cligase-like_sf"/>
</dbReference>
<evidence type="ECO:0000313" key="6">
    <source>
        <dbReference type="EMBL" id="TEB13442.1"/>
    </source>
</evidence>
<feature type="binding site" evidence="4">
    <location>
        <begin position="134"/>
        <end position="142"/>
    </location>
    <ligand>
        <name>ATP</name>
        <dbReference type="ChEBI" id="CHEBI:30616"/>
    </ligand>
</feature>
<keyword evidence="7" id="KW-1185">Reference proteome</keyword>
<gene>
    <name evidence="6" type="ORF">Pmgp_00336</name>
</gene>
<protein>
    <recommendedName>
        <fullName evidence="5">5-formyltetrahydrofolate cyclo-ligase</fullName>
        <ecNumber evidence="5">6.3.3.2</ecNumber>
    </recommendedName>
</protein>
<evidence type="ECO:0000256" key="5">
    <source>
        <dbReference type="RuleBase" id="RU361279"/>
    </source>
</evidence>
<keyword evidence="3 4" id="KW-0067">ATP-binding</keyword>
<dbReference type="Proteomes" id="UP000297597">
    <property type="component" value="Unassembled WGS sequence"/>
</dbReference>
<dbReference type="EMBL" id="QFFZ01000002">
    <property type="protein sequence ID" value="TEB13442.1"/>
    <property type="molecule type" value="Genomic_DNA"/>
</dbReference>
<feature type="binding site" evidence="4">
    <location>
        <position position="49"/>
    </location>
    <ligand>
        <name>substrate</name>
    </ligand>
</feature>
<name>A0A4Y7RXP3_9FIRM</name>